<protein>
    <submittedName>
        <fullName evidence="1">Uncharacterized protein</fullName>
    </submittedName>
</protein>
<accession>A0A2G9UBD7</accession>
<dbReference type="Proteomes" id="UP000230423">
    <property type="component" value="Unassembled WGS sequence"/>
</dbReference>
<sequence length="81" mass="9240">MNEPLYVASGEGQVDGCNFDSDCEQYVPFAKCATSDPNKGLCYTTNDTNFIRRLIAPKVKLKMRSGLQLKKTKQNHQYYKK</sequence>
<organism evidence="1 2">
    <name type="scientific">Teladorsagia circumcincta</name>
    <name type="common">Brown stomach worm</name>
    <name type="synonym">Ostertagia circumcincta</name>
    <dbReference type="NCBI Taxonomy" id="45464"/>
    <lineage>
        <taxon>Eukaryota</taxon>
        <taxon>Metazoa</taxon>
        <taxon>Ecdysozoa</taxon>
        <taxon>Nematoda</taxon>
        <taxon>Chromadorea</taxon>
        <taxon>Rhabditida</taxon>
        <taxon>Rhabditina</taxon>
        <taxon>Rhabditomorpha</taxon>
        <taxon>Strongyloidea</taxon>
        <taxon>Trichostrongylidae</taxon>
        <taxon>Teladorsagia</taxon>
    </lineage>
</organism>
<keyword evidence="2" id="KW-1185">Reference proteome</keyword>
<gene>
    <name evidence="1" type="ORF">TELCIR_10683</name>
</gene>
<evidence type="ECO:0000313" key="2">
    <source>
        <dbReference type="Proteomes" id="UP000230423"/>
    </source>
</evidence>
<evidence type="ECO:0000313" key="1">
    <source>
        <dbReference type="EMBL" id="PIO67557.1"/>
    </source>
</evidence>
<dbReference type="EMBL" id="KZ347527">
    <property type="protein sequence ID" value="PIO67557.1"/>
    <property type="molecule type" value="Genomic_DNA"/>
</dbReference>
<proteinExistence type="predicted"/>
<name>A0A2G9UBD7_TELCI</name>
<dbReference type="AlphaFoldDB" id="A0A2G9UBD7"/>
<reference evidence="1 2" key="1">
    <citation type="submission" date="2015-09" db="EMBL/GenBank/DDBJ databases">
        <title>Draft genome of the parasitic nematode Teladorsagia circumcincta isolate WARC Sus (inbred).</title>
        <authorList>
            <person name="Mitreva M."/>
        </authorList>
    </citation>
    <scope>NUCLEOTIDE SEQUENCE [LARGE SCALE GENOMIC DNA]</scope>
    <source>
        <strain evidence="1 2">S</strain>
    </source>
</reference>